<organism evidence="1 2">
    <name type="scientific">Candidatus Devosia phytovorans</name>
    <dbReference type="NCBI Taxonomy" id="3121372"/>
    <lineage>
        <taxon>Bacteria</taxon>
        <taxon>Pseudomonadati</taxon>
        <taxon>Pseudomonadota</taxon>
        <taxon>Alphaproteobacteria</taxon>
        <taxon>Hyphomicrobiales</taxon>
        <taxon>Devosiaceae</taxon>
        <taxon>Devosia</taxon>
    </lineage>
</organism>
<gene>
    <name evidence="1" type="ORF">P0Y65_06320</name>
</gene>
<proteinExistence type="predicted"/>
<reference evidence="1" key="1">
    <citation type="submission" date="2023-03" db="EMBL/GenBank/DDBJ databases">
        <title>Andean soil-derived lignocellulolytic bacterial consortium as a source of novel taxa and putative plastic-active enzymes.</title>
        <authorList>
            <person name="Diaz-Garcia L."/>
            <person name="Chuvochina M."/>
            <person name="Feuerriegel G."/>
            <person name="Bunk B."/>
            <person name="Sproer C."/>
            <person name="Streit W.R."/>
            <person name="Rodriguez L.M."/>
            <person name="Overmann J."/>
            <person name="Jimenez D.J."/>
        </authorList>
    </citation>
    <scope>NUCLEOTIDE SEQUENCE</scope>
    <source>
        <strain evidence="1">MAG 4196</strain>
    </source>
</reference>
<evidence type="ECO:0000313" key="1">
    <source>
        <dbReference type="EMBL" id="WEK05866.1"/>
    </source>
</evidence>
<dbReference type="InterPro" id="IPR027417">
    <property type="entry name" value="P-loop_NTPase"/>
</dbReference>
<dbReference type="Proteomes" id="UP001217476">
    <property type="component" value="Chromosome"/>
</dbReference>
<dbReference type="SUPFAM" id="SSF52540">
    <property type="entry name" value="P-loop containing nucleoside triphosphate hydrolases"/>
    <property type="match status" value="1"/>
</dbReference>
<name>A0AAJ5VXH6_9HYPH</name>
<dbReference type="InterPro" id="IPR052922">
    <property type="entry name" value="Cytidylate_Kinase-2"/>
</dbReference>
<dbReference type="AlphaFoldDB" id="A0AAJ5VXH6"/>
<sequence>MPPIPPLADFGCRIMINGPSNAGKSTLADAIARKLDIPPVHLDRFSHEEHGNWIPRSEEAFQALHDAAIRDDAWVMDGNYSRLMAQRYARATGIVVIDDHLLRRYRRYFYRSLFQQRRLGGLASGQDGVKWEMIRWIWKTRHQGKYEQVARQTGLPVVTCRNQAELQQLYGAWGLDRR</sequence>
<dbReference type="PANTHER" id="PTHR37816:SF1">
    <property type="entry name" value="TOXIN"/>
    <property type="match status" value="1"/>
</dbReference>
<dbReference type="Gene3D" id="3.40.50.300">
    <property type="entry name" value="P-loop containing nucleotide triphosphate hydrolases"/>
    <property type="match status" value="1"/>
</dbReference>
<dbReference type="PANTHER" id="PTHR37816">
    <property type="entry name" value="YALI0E33011P"/>
    <property type="match status" value="1"/>
</dbReference>
<dbReference type="EMBL" id="CP119312">
    <property type="protein sequence ID" value="WEK05866.1"/>
    <property type="molecule type" value="Genomic_DNA"/>
</dbReference>
<accession>A0AAJ5VXH6</accession>
<evidence type="ECO:0000313" key="2">
    <source>
        <dbReference type="Proteomes" id="UP001217476"/>
    </source>
</evidence>
<protein>
    <submittedName>
        <fullName evidence="1">AAA family ATPase</fullName>
    </submittedName>
</protein>